<reference evidence="3" key="1">
    <citation type="submission" date="2020-11" db="EMBL/GenBank/DDBJ databases">
        <authorList>
            <person name="Tran Van P."/>
        </authorList>
    </citation>
    <scope>NUCLEOTIDE SEQUENCE</scope>
</reference>
<protein>
    <recommendedName>
        <fullName evidence="2">Peptidase S1 domain-containing protein</fullName>
    </recommendedName>
</protein>
<dbReference type="PROSITE" id="PS50240">
    <property type="entry name" value="TRYPSIN_DOM"/>
    <property type="match status" value="2"/>
</dbReference>
<dbReference type="EMBL" id="OC858977">
    <property type="protein sequence ID" value="CAD7627072.1"/>
    <property type="molecule type" value="Genomic_DNA"/>
</dbReference>
<evidence type="ECO:0000256" key="1">
    <source>
        <dbReference type="ARBA" id="ARBA00023157"/>
    </source>
</evidence>
<dbReference type="EMBL" id="CAJPIZ010004402">
    <property type="protein sequence ID" value="CAG2107502.1"/>
    <property type="molecule type" value="Genomic_DNA"/>
</dbReference>
<dbReference type="InterPro" id="IPR043504">
    <property type="entry name" value="Peptidase_S1_PA_chymotrypsin"/>
</dbReference>
<accession>A0A7R9KPM8</accession>
<keyword evidence="4" id="KW-1185">Reference proteome</keyword>
<dbReference type="GO" id="GO:0006508">
    <property type="term" value="P:proteolysis"/>
    <property type="evidence" value="ECO:0007669"/>
    <property type="project" value="InterPro"/>
</dbReference>
<dbReference type="Gene3D" id="2.40.10.10">
    <property type="entry name" value="Trypsin-like serine proteases"/>
    <property type="match status" value="2"/>
</dbReference>
<dbReference type="Proteomes" id="UP000759131">
    <property type="component" value="Unassembled WGS sequence"/>
</dbReference>
<feature type="domain" description="Peptidase S1" evidence="2">
    <location>
        <begin position="418"/>
        <end position="668"/>
    </location>
</feature>
<organism evidence="3">
    <name type="scientific">Medioppia subpectinata</name>
    <dbReference type="NCBI Taxonomy" id="1979941"/>
    <lineage>
        <taxon>Eukaryota</taxon>
        <taxon>Metazoa</taxon>
        <taxon>Ecdysozoa</taxon>
        <taxon>Arthropoda</taxon>
        <taxon>Chelicerata</taxon>
        <taxon>Arachnida</taxon>
        <taxon>Acari</taxon>
        <taxon>Acariformes</taxon>
        <taxon>Sarcoptiformes</taxon>
        <taxon>Oribatida</taxon>
        <taxon>Brachypylina</taxon>
        <taxon>Oppioidea</taxon>
        <taxon>Oppiidae</taxon>
        <taxon>Medioppia</taxon>
    </lineage>
</organism>
<dbReference type="GO" id="GO:0004252">
    <property type="term" value="F:serine-type endopeptidase activity"/>
    <property type="evidence" value="ECO:0007669"/>
    <property type="project" value="InterPro"/>
</dbReference>
<dbReference type="SUPFAM" id="SSF50494">
    <property type="entry name" value="Trypsin-like serine proteases"/>
    <property type="match status" value="2"/>
</dbReference>
<gene>
    <name evidence="3" type="ORF">OSB1V03_LOCUS7502</name>
</gene>
<dbReference type="InterPro" id="IPR001254">
    <property type="entry name" value="Trypsin_dom"/>
</dbReference>
<dbReference type="SMART" id="SM00020">
    <property type="entry name" value="Tryp_SPc"/>
    <property type="match status" value="1"/>
</dbReference>
<evidence type="ECO:0000313" key="3">
    <source>
        <dbReference type="EMBL" id="CAD7627072.1"/>
    </source>
</evidence>
<dbReference type="PANTHER" id="PTHR24250">
    <property type="entry name" value="CHYMOTRYPSIN-RELATED"/>
    <property type="match status" value="1"/>
</dbReference>
<keyword evidence="1" id="KW-1015">Disulfide bond</keyword>
<name>A0A7R9KPM8_9ACAR</name>
<dbReference type="InterPro" id="IPR009003">
    <property type="entry name" value="Peptidase_S1_PA"/>
</dbReference>
<feature type="domain" description="Peptidase S1" evidence="2">
    <location>
        <begin position="92"/>
        <end position="337"/>
    </location>
</feature>
<dbReference type="Pfam" id="PF00089">
    <property type="entry name" value="Trypsin"/>
    <property type="match status" value="2"/>
</dbReference>
<dbReference type="OrthoDB" id="6056at2759"/>
<sequence>MKILLVETYGRPPRPPPPPTTTTVPPFTLSADDMSKYGINDKNCGLKGFTPETIDILYNNTKCFHNSYSPLSEMDMNGPHLWPKQDLTTSRIMGGVGKAKLGEAPWVVYIISYGYEWERGSVSGGVPPWKKYSIECSGVLVAKLWILTAAECFRPQGTWNWFSRHFIRFGNNKEIGQGIMGQVKCTVNYTYYGVGRTDGVALCRLHQDFNIQIEGSGHMLVNTVCLPESRRVLTRTELATMYGFGETDSYKATDNWLRKGVIKLQPSSACPDPYPENLCSDYKRDNISTPCYGDLGAGVVQYTDKYETRAILVATHVNRSKFADRTCHDQYMETYGRPPLPSPPPTTTTVPPFTLSAADMSKYGINDKNCGLRGFTPETIDILYNNTKCFHNSYSPQTVMDMNGPHLWRKQHLMTSRLMGRMAKAKLGEAPWVVSIISTGWKYNLPIIVPVTKISIECSGVLVTKRWVLTAAECLIPQGESFQKTFIRFGNNKAELVGIVNEVKCEVNYTQYGGGRSDGLALCRLEPYVNIEIEGQLMSINTVCLPESGRVLTHTELATMYGFGVYDLQKGTDNWLRKGVLKLQPSSACPDPYPEKLCSDYKRDNTSTPCYGDLGAGVVQYTDKYETRAILVATHANRGQFADKACHSQYSYYISTAYIMDWILQTISTKS</sequence>
<proteinExistence type="predicted"/>
<evidence type="ECO:0000259" key="2">
    <source>
        <dbReference type="PROSITE" id="PS50240"/>
    </source>
</evidence>
<evidence type="ECO:0000313" key="4">
    <source>
        <dbReference type="Proteomes" id="UP000759131"/>
    </source>
</evidence>
<dbReference type="PANTHER" id="PTHR24250:SF27">
    <property type="entry name" value="ELASTASE 2 LIKE"/>
    <property type="match status" value="1"/>
</dbReference>
<dbReference type="AlphaFoldDB" id="A0A7R9KPM8"/>